<evidence type="ECO:0008006" key="4">
    <source>
        <dbReference type="Google" id="ProtNLM"/>
    </source>
</evidence>
<dbReference type="RefSeq" id="WP_233464172.1">
    <property type="nucleotide sequence ID" value="NZ_JACHKZ010000001.1"/>
</dbReference>
<evidence type="ECO:0000313" key="3">
    <source>
        <dbReference type="Proteomes" id="UP000562492"/>
    </source>
</evidence>
<evidence type="ECO:0000256" key="1">
    <source>
        <dbReference type="SAM" id="MobiDB-lite"/>
    </source>
</evidence>
<protein>
    <recommendedName>
        <fullName evidence="4">SD-repeat containing protein B domain-containing protein</fullName>
    </recommendedName>
</protein>
<comment type="caution">
    <text evidence="2">The sequence shown here is derived from an EMBL/GenBank/DDBJ whole genome shotgun (WGS) entry which is preliminary data.</text>
</comment>
<reference evidence="2 3" key="1">
    <citation type="submission" date="2020-08" db="EMBL/GenBank/DDBJ databases">
        <title>Functional genomics of gut bacteria from endangered species of beetles.</title>
        <authorList>
            <person name="Carlos-Shanley C."/>
        </authorList>
    </citation>
    <scope>NUCLEOTIDE SEQUENCE [LARGE SCALE GENOMIC DNA]</scope>
    <source>
        <strain evidence="2 3">S00124</strain>
    </source>
</reference>
<dbReference type="Gene3D" id="2.60.40.10">
    <property type="entry name" value="Immunoglobulins"/>
    <property type="match status" value="1"/>
</dbReference>
<dbReference type="InterPro" id="IPR013783">
    <property type="entry name" value="Ig-like_fold"/>
</dbReference>
<keyword evidence="3" id="KW-1185">Reference proteome</keyword>
<accession>A0ABR6RA61</accession>
<sequence>MAQPATSSSANAGNAPGIEAMTPAEAEQVRLRKLMDAAPAAYEDRFMSADEVSALRSGEAASAEEALSQPEGLRSWSVEGRIGAAQSNSSGTGKRQATEYGQRIEYRQQTLNYGEWVLQADGRSQHGDQDAGNGIGALGYAREASSQRITLRNLGMPLTPGVLADTTLGDAYSELTTGLSRNYRLTLGTSTVRGLSTRIYGSDFDLRAGMGERGDLLGGPYPGFEKSQGSIAWLGATRRLGDSWYAAGQIEQAHRIPASYYNLFTGEGSGSKTVSSWAAAVGYGGELRQDGDLRARLTVLGSNTSSATPGTATGGAQGLYVEAGTKLGRFRHEFGAYVSRPNLYFGDYLLPSGTQGAYWRVDHSASRLSWGGGLDFERVRSSSETAQTGSSRLGASGNVQYFINRDSSIGGNLNLYQTRYDASANANANGQAALGTQRSIYAYGFYQTRFFGWPRTRLSLTARRNEQIVLGDGAATGREVQWEQDWITARRETMRPELTTTLGWADDRSGGTAHQYPTAGVQVRYWASSSLSFSGNLRYTSQTGGLYTSRGLSGTLSAEQDLGHGWRLGFSALINQARASTVPLPNWTGPLVYRSNDKTAYIYLRWDGSTGRPFAVAGGMPGTGAGSVSGNVFYDANRDGQRQIGEGGVTGVEVVLDGRYRTVTDREGRFSFPMVGQGRHRITVTLDSVPLPWGAADDAGVSVDVPLRGEANAEIPVIKVGE</sequence>
<organism evidence="2 3">
    <name type="scientific">Comamonas odontotermitis</name>
    <dbReference type="NCBI Taxonomy" id="379895"/>
    <lineage>
        <taxon>Bacteria</taxon>
        <taxon>Pseudomonadati</taxon>
        <taxon>Pseudomonadota</taxon>
        <taxon>Betaproteobacteria</taxon>
        <taxon>Burkholderiales</taxon>
        <taxon>Comamonadaceae</taxon>
        <taxon>Comamonas</taxon>
    </lineage>
</organism>
<name>A0ABR6RA61_9BURK</name>
<feature type="compositionally biased region" description="Polar residues" evidence="1">
    <location>
        <begin position="1"/>
        <end position="12"/>
    </location>
</feature>
<evidence type="ECO:0000313" key="2">
    <source>
        <dbReference type="EMBL" id="MBB6576048.1"/>
    </source>
</evidence>
<proteinExistence type="predicted"/>
<dbReference type="SUPFAM" id="SSF117074">
    <property type="entry name" value="Hypothetical protein PA1324"/>
    <property type="match status" value="1"/>
</dbReference>
<feature type="region of interest" description="Disordered" evidence="1">
    <location>
        <begin position="1"/>
        <end position="24"/>
    </location>
</feature>
<gene>
    <name evidence="2" type="ORF">HNP33_000096</name>
</gene>
<dbReference type="Proteomes" id="UP000562492">
    <property type="component" value="Unassembled WGS sequence"/>
</dbReference>
<dbReference type="EMBL" id="JACHKZ010000001">
    <property type="protein sequence ID" value="MBB6576048.1"/>
    <property type="molecule type" value="Genomic_DNA"/>
</dbReference>